<proteinExistence type="predicted"/>
<dbReference type="OrthoDB" id="4375644at2"/>
<evidence type="ECO:0000313" key="3">
    <source>
        <dbReference type="Proteomes" id="UP000241595"/>
    </source>
</evidence>
<sequence length="134" mass="14542">MMTRRTRQCSEAVRVGRLKKATEFHDAAVLIEDDAPNAAVDLFVDAGIAAADAICCCRLGVYSAGESHNEAIALLEKAERDVARHLQTLLNLKSKVAYSHQPVTTDDRKKAGRAASKLVEVARRVAQPETRQGG</sequence>
<name>A0A2U3NFR8_9MYCO</name>
<evidence type="ECO:0000256" key="1">
    <source>
        <dbReference type="SAM" id="Coils"/>
    </source>
</evidence>
<keyword evidence="1" id="KW-0175">Coiled coil</keyword>
<organism evidence="2 3">
    <name type="scientific">Mycobacterium terramassiliense</name>
    <dbReference type="NCBI Taxonomy" id="1841859"/>
    <lineage>
        <taxon>Bacteria</taxon>
        <taxon>Bacillati</taxon>
        <taxon>Actinomycetota</taxon>
        <taxon>Actinomycetes</taxon>
        <taxon>Mycobacteriales</taxon>
        <taxon>Mycobacteriaceae</taxon>
        <taxon>Mycobacterium</taxon>
    </lineage>
</organism>
<dbReference type="AlphaFoldDB" id="A0A2U3NFR8"/>
<reference evidence="2 3" key="1">
    <citation type="submission" date="2017-01" db="EMBL/GenBank/DDBJ databases">
        <authorList>
            <consortium name="Urmite Genomes"/>
        </authorList>
    </citation>
    <scope>NUCLEOTIDE SEQUENCE [LARGE SCALE GENOMIC DNA]</scope>
    <source>
        <strain evidence="2 3">AB308</strain>
    </source>
</reference>
<dbReference type="STRING" id="1841859.GCA_900157385_03863"/>
<keyword evidence="3" id="KW-1185">Reference proteome</keyword>
<gene>
    <name evidence="2" type="ORF">MTAB308_3862</name>
</gene>
<protein>
    <submittedName>
        <fullName evidence="2">HEPN domain</fullName>
    </submittedName>
</protein>
<feature type="coiled-coil region" evidence="1">
    <location>
        <begin position="68"/>
        <end position="95"/>
    </location>
</feature>
<accession>A0A2U3NFR8</accession>
<dbReference type="EMBL" id="FTRV01000015">
    <property type="protein sequence ID" value="SPM30359.1"/>
    <property type="molecule type" value="Genomic_DNA"/>
</dbReference>
<dbReference type="Proteomes" id="UP000241595">
    <property type="component" value="Unassembled WGS sequence"/>
</dbReference>
<evidence type="ECO:0000313" key="2">
    <source>
        <dbReference type="EMBL" id="SPM30359.1"/>
    </source>
</evidence>